<organism evidence="2 3">
    <name type="scientific">Ancylostoma caninum</name>
    <name type="common">Dog hookworm</name>
    <dbReference type="NCBI Taxonomy" id="29170"/>
    <lineage>
        <taxon>Eukaryota</taxon>
        <taxon>Metazoa</taxon>
        <taxon>Ecdysozoa</taxon>
        <taxon>Nematoda</taxon>
        <taxon>Chromadorea</taxon>
        <taxon>Rhabditida</taxon>
        <taxon>Rhabditina</taxon>
        <taxon>Rhabditomorpha</taxon>
        <taxon>Strongyloidea</taxon>
        <taxon>Ancylostomatidae</taxon>
        <taxon>Ancylostomatinae</taxon>
        <taxon>Ancylostoma</taxon>
    </lineage>
</organism>
<name>A0A368GBH1_ANCCA</name>
<sequence>MAILMLHLLTALMDSRTGCTLTTTIHVLLSAMLRERSIGKMDISPIPPSSLQ</sequence>
<keyword evidence="3" id="KW-1185">Reference proteome</keyword>
<dbReference type="Proteomes" id="UP000252519">
    <property type="component" value="Unassembled WGS sequence"/>
</dbReference>
<gene>
    <name evidence="2" type="ORF">ANCCAN_12326</name>
</gene>
<feature type="chain" id="PRO_5016942423" evidence="1">
    <location>
        <begin position="16"/>
        <end position="52"/>
    </location>
</feature>
<evidence type="ECO:0000256" key="1">
    <source>
        <dbReference type="SAM" id="SignalP"/>
    </source>
</evidence>
<proteinExistence type="predicted"/>
<evidence type="ECO:0000313" key="3">
    <source>
        <dbReference type="Proteomes" id="UP000252519"/>
    </source>
</evidence>
<accession>A0A368GBH1</accession>
<dbReference type="AlphaFoldDB" id="A0A368GBH1"/>
<comment type="caution">
    <text evidence="2">The sequence shown here is derived from an EMBL/GenBank/DDBJ whole genome shotgun (WGS) entry which is preliminary data.</text>
</comment>
<keyword evidence="1" id="KW-0732">Signal</keyword>
<evidence type="ECO:0000313" key="2">
    <source>
        <dbReference type="EMBL" id="RCN41721.1"/>
    </source>
</evidence>
<protein>
    <submittedName>
        <fullName evidence="2">Uncharacterized protein</fullName>
    </submittedName>
</protein>
<feature type="signal peptide" evidence="1">
    <location>
        <begin position="1"/>
        <end position="15"/>
    </location>
</feature>
<dbReference type="EMBL" id="JOJR01000224">
    <property type="protein sequence ID" value="RCN41721.1"/>
    <property type="molecule type" value="Genomic_DNA"/>
</dbReference>
<reference evidence="2 3" key="1">
    <citation type="submission" date="2014-10" db="EMBL/GenBank/DDBJ databases">
        <title>Draft genome of the hookworm Ancylostoma caninum.</title>
        <authorList>
            <person name="Mitreva M."/>
        </authorList>
    </citation>
    <scope>NUCLEOTIDE SEQUENCE [LARGE SCALE GENOMIC DNA]</scope>
    <source>
        <strain evidence="2 3">Baltimore</strain>
    </source>
</reference>